<comment type="caution">
    <text evidence="2">The sequence shown here is derived from an EMBL/GenBank/DDBJ whole genome shotgun (WGS) entry which is preliminary data.</text>
</comment>
<dbReference type="Pfam" id="PF13452">
    <property type="entry name" value="FAS1_DH_region"/>
    <property type="match status" value="1"/>
</dbReference>
<evidence type="ECO:0000313" key="3">
    <source>
        <dbReference type="Proteomes" id="UP000237440"/>
    </source>
</evidence>
<organism evidence="2 3">
    <name type="scientific">Pseudomonas laurylsulfativorans</name>
    <dbReference type="NCBI Taxonomy" id="1943631"/>
    <lineage>
        <taxon>Bacteria</taxon>
        <taxon>Pseudomonadati</taxon>
        <taxon>Pseudomonadota</taxon>
        <taxon>Gammaproteobacteria</taxon>
        <taxon>Pseudomonadales</taxon>
        <taxon>Pseudomonadaceae</taxon>
        <taxon>Pseudomonas</taxon>
    </lineage>
</organism>
<sequence length="159" mass="17888">MADQSLIGYQFPPFRFKVEEGKLVEFAKATHCTDACYFDPNAALQQGFSERPAPPTFSTVSLHWQPEAEGNPLNLDLSRVLAGGNEWEYLRPMLAGEEFVVRTVIADVSQKQGKKGLMTLIVREMSFFDQHEQLALIARSTIIEMPPVPTLNEYEVLPT</sequence>
<gene>
    <name evidence="2" type="ORF">B0D71_13290</name>
</gene>
<protein>
    <recommendedName>
        <fullName evidence="1">FAS1-like dehydratase domain-containing protein</fullName>
    </recommendedName>
</protein>
<dbReference type="AlphaFoldDB" id="A0A2S3VR56"/>
<proteinExistence type="predicted"/>
<accession>A0A2S3VR56</accession>
<dbReference type="CDD" id="cd03441">
    <property type="entry name" value="R_hydratase_like"/>
    <property type="match status" value="1"/>
</dbReference>
<evidence type="ECO:0000259" key="1">
    <source>
        <dbReference type="Pfam" id="PF13452"/>
    </source>
</evidence>
<feature type="domain" description="FAS1-like dehydratase" evidence="1">
    <location>
        <begin position="5"/>
        <end position="133"/>
    </location>
</feature>
<dbReference type="RefSeq" id="WP_103395183.1">
    <property type="nucleotide sequence ID" value="NZ_MUJK01000003.1"/>
</dbReference>
<reference evidence="3" key="1">
    <citation type="submission" date="2017-02" db="EMBL/GenBank/DDBJ databases">
        <authorList>
            <person name="Furmanczyk E.M."/>
        </authorList>
    </citation>
    <scope>NUCLEOTIDE SEQUENCE [LARGE SCALE GENOMIC DNA]</scope>
    <source>
        <strain evidence="3">AP3_22</strain>
    </source>
</reference>
<dbReference type="InterPro" id="IPR029069">
    <property type="entry name" value="HotDog_dom_sf"/>
</dbReference>
<dbReference type="Gene3D" id="3.10.129.10">
    <property type="entry name" value="Hotdog Thioesterase"/>
    <property type="match status" value="1"/>
</dbReference>
<dbReference type="OrthoDB" id="3182121at2"/>
<dbReference type="EMBL" id="MUJK01000003">
    <property type="protein sequence ID" value="POF42391.1"/>
    <property type="molecule type" value="Genomic_DNA"/>
</dbReference>
<name>A0A2S3VR56_9PSED</name>
<keyword evidence="3" id="KW-1185">Reference proteome</keyword>
<evidence type="ECO:0000313" key="2">
    <source>
        <dbReference type="EMBL" id="POF42391.1"/>
    </source>
</evidence>
<dbReference type="Proteomes" id="UP000237440">
    <property type="component" value="Unassembled WGS sequence"/>
</dbReference>
<dbReference type="SUPFAM" id="SSF54637">
    <property type="entry name" value="Thioesterase/thiol ester dehydrase-isomerase"/>
    <property type="match status" value="1"/>
</dbReference>
<dbReference type="InterPro" id="IPR039569">
    <property type="entry name" value="FAS1-like_DH_region"/>
</dbReference>